<evidence type="ECO:0000313" key="10">
    <source>
        <dbReference type="EnsemblPlants" id="AET2Gv21163900.7"/>
    </source>
</evidence>
<keyword evidence="11" id="KW-1185">Reference proteome</keyword>
<dbReference type="PANTHER" id="PTHR15415">
    <property type="entry name" value="MITOFILIN"/>
    <property type="match status" value="1"/>
</dbReference>
<name>A0A453DAK2_AEGTS</name>
<dbReference type="GO" id="GO:0061617">
    <property type="term" value="C:MICOS complex"/>
    <property type="evidence" value="ECO:0007669"/>
    <property type="project" value="TreeGrafter"/>
</dbReference>
<keyword evidence="8" id="KW-0175">Coiled coil</keyword>
<evidence type="ECO:0000313" key="11">
    <source>
        <dbReference type="Proteomes" id="UP000015105"/>
    </source>
</evidence>
<evidence type="ECO:0000256" key="6">
    <source>
        <dbReference type="ARBA" id="ARBA00023128"/>
    </source>
</evidence>
<dbReference type="PANTHER" id="PTHR15415:SF7">
    <property type="entry name" value="MICOS COMPLEX SUBUNIT MIC60"/>
    <property type="match status" value="1"/>
</dbReference>
<feature type="coiled-coil region" evidence="8">
    <location>
        <begin position="353"/>
        <end position="451"/>
    </location>
</feature>
<evidence type="ECO:0000256" key="3">
    <source>
        <dbReference type="ARBA" id="ARBA00022692"/>
    </source>
</evidence>
<dbReference type="AlphaFoldDB" id="A0A453DAK2"/>
<dbReference type="Gramene" id="AET2Gv21163900.7">
    <property type="protein sequence ID" value="AET2Gv21163900.7"/>
    <property type="gene ID" value="AET2Gv21163900"/>
</dbReference>
<evidence type="ECO:0000256" key="7">
    <source>
        <dbReference type="ARBA" id="ARBA00023136"/>
    </source>
</evidence>
<proteinExistence type="inferred from homology"/>
<reference evidence="10" key="3">
    <citation type="journal article" date="2017" name="Nature">
        <title>Genome sequence of the progenitor of the wheat D genome Aegilops tauschii.</title>
        <authorList>
            <person name="Luo M.C."/>
            <person name="Gu Y.Q."/>
            <person name="Puiu D."/>
            <person name="Wang H."/>
            <person name="Twardziok S.O."/>
            <person name="Deal K.R."/>
            <person name="Huo N."/>
            <person name="Zhu T."/>
            <person name="Wang L."/>
            <person name="Wang Y."/>
            <person name="McGuire P.E."/>
            <person name="Liu S."/>
            <person name="Long H."/>
            <person name="Ramasamy R.K."/>
            <person name="Rodriguez J.C."/>
            <person name="Van S.L."/>
            <person name="Yuan L."/>
            <person name="Wang Z."/>
            <person name="Xia Z."/>
            <person name="Xiao L."/>
            <person name="Anderson O.D."/>
            <person name="Ouyang S."/>
            <person name="Liang Y."/>
            <person name="Zimin A.V."/>
            <person name="Pertea G."/>
            <person name="Qi P."/>
            <person name="Bennetzen J.L."/>
            <person name="Dai X."/>
            <person name="Dawson M.W."/>
            <person name="Muller H.G."/>
            <person name="Kugler K."/>
            <person name="Rivarola-Duarte L."/>
            <person name="Spannagl M."/>
            <person name="Mayer K.F.X."/>
            <person name="Lu F.H."/>
            <person name="Bevan M.W."/>
            <person name="Leroy P."/>
            <person name="Li P."/>
            <person name="You F.M."/>
            <person name="Sun Q."/>
            <person name="Liu Z."/>
            <person name="Lyons E."/>
            <person name="Wicker T."/>
            <person name="Salzberg S.L."/>
            <person name="Devos K.M."/>
            <person name="Dvorak J."/>
        </authorList>
    </citation>
    <scope>NUCLEOTIDE SEQUENCE [LARGE SCALE GENOMIC DNA]</scope>
    <source>
        <strain evidence="10">cv. AL8/78</strain>
    </source>
</reference>
<feature type="region of interest" description="Disordered" evidence="9">
    <location>
        <begin position="124"/>
        <end position="165"/>
    </location>
</feature>
<comment type="subcellular location">
    <subcellularLocation>
        <location evidence="1">Mitochondrion inner membrane</location>
    </subcellularLocation>
</comment>
<evidence type="ECO:0000256" key="5">
    <source>
        <dbReference type="ARBA" id="ARBA00022989"/>
    </source>
</evidence>
<reference evidence="11" key="2">
    <citation type="journal article" date="2017" name="Nat. Plants">
        <title>The Aegilops tauschii genome reveals multiple impacts of transposons.</title>
        <authorList>
            <person name="Zhao G."/>
            <person name="Zou C."/>
            <person name="Li K."/>
            <person name="Wang K."/>
            <person name="Li T."/>
            <person name="Gao L."/>
            <person name="Zhang X."/>
            <person name="Wang H."/>
            <person name="Yang Z."/>
            <person name="Liu X."/>
            <person name="Jiang W."/>
            <person name="Mao L."/>
            <person name="Kong X."/>
            <person name="Jiao Y."/>
            <person name="Jia J."/>
        </authorList>
    </citation>
    <scope>NUCLEOTIDE SEQUENCE [LARGE SCALE GENOMIC DNA]</scope>
    <source>
        <strain evidence="11">cv. AL8/78</strain>
    </source>
</reference>
<comment type="similarity">
    <text evidence="2">Belongs to the MICOS complex subunit Mic60 family.</text>
</comment>
<reference evidence="10" key="4">
    <citation type="submission" date="2019-03" db="UniProtKB">
        <authorList>
            <consortium name="EnsemblPlants"/>
        </authorList>
    </citation>
    <scope>IDENTIFICATION</scope>
</reference>
<reference evidence="11" key="1">
    <citation type="journal article" date="2014" name="Science">
        <title>Ancient hybridizations among the ancestral genomes of bread wheat.</title>
        <authorList>
            <consortium name="International Wheat Genome Sequencing Consortium,"/>
            <person name="Marcussen T."/>
            <person name="Sandve S.R."/>
            <person name="Heier L."/>
            <person name="Spannagl M."/>
            <person name="Pfeifer M."/>
            <person name="Jakobsen K.S."/>
            <person name="Wulff B.B."/>
            <person name="Steuernagel B."/>
            <person name="Mayer K.F."/>
            <person name="Olsen O.A."/>
        </authorList>
    </citation>
    <scope>NUCLEOTIDE SEQUENCE [LARGE SCALE GENOMIC DNA]</scope>
    <source>
        <strain evidence="11">cv. AL8/78</strain>
    </source>
</reference>
<evidence type="ECO:0000256" key="9">
    <source>
        <dbReference type="SAM" id="MobiDB-lite"/>
    </source>
</evidence>
<dbReference type="EnsemblPlants" id="AET2Gv21163900.7">
    <property type="protein sequence ID" value="AET2Gv21163900.7"/>
    <property type="gene ID" value="AET2Gv21163900"/>
</dbReference>
<reference evidence="10" key="5">
    <citation type="journal article" date="2021" name="G3 (Bethesda)">
        <title>Aegilops tauschii genome assembly Aet v5.0 features greater sequence contiguity and improved annotation.</title>
        <authorList>
            <person name="Wang L."/>
            <person name="Zhu T."/>
            <person name="Rodriguez J.C."/>
            <person name="Deal K.R."/>
            <person name="Dubcovsky J."/>
            <person name="McGuire P.E."/>
            <person name="Lux T."/>
            <person name="Spannagl M."/>
            <person name="Mayer K.F.X."/>
            <person name="Baldrich P."/>
            <person name="Meyers B.C."/>
            <person name="Huo N."/>
            <person name="Gu Y.Q."/>
            <person name="Zhou H."/>
            <person name="Devos K.M."/>
            <person name="Bennetzen J.L."/>
            <person name="Unver T."/>
            <person name="Budak H."/>
            <person name="Gulick P.J."/>
            <person name="Galiba G."/>
            <person name="Kalapos B."/>
            <person name="Nelson D.R."/>
            <person name="Li P."/>
            <person name="You F.M."/>
            <person name="Luo M.C."/>
            <person name="Dvorak J."/>
        </authorList>
    </citation>
    <scope>NUCLEOTIDE SEQUENCE [LARGE SCALE GENOMIC DNA]</scope>
    <source>
        <strain evidence="10">cv. AL8/78</strain>
    </source>
</reference>
<dbReference type="Pfam" id="PF09731">
    <property type="entry name" value="Mitofilin"/>
    <property type="match status" value="1"/>
</dbReference>
<evidence type="ECO:0008006" key="12">
    <source>
        <dbReference type="Google" id="ProtNLM"/>
    </source>
</evidence>
<keyword evidence="6" id="KW-0496">Mitochondrion</keyword>
<keyword evidence="3" id="KW-0812">Transmembrane</keyword>
<accession>A0A453DAK2</accession>
<dbReference type="STRING" id="200361.A0A453DAK2"/>
<protein>
    <recommendedName>
        <fullName evidence="12">Formation of crista junctions protein 1</fullName>
    </recommendedName>
</protein>
<evidence type="ECO:0000256" key="4">
    <source>
        <dbReference type="ARBA" id="ARBA00022792"/>
    </source>
</evidence>
<evidence type="ECO:0000256" key="1">
    <source>
        <dbReference type="ARBA" id="ARBA00004273"/>
    </source>
</evidence>
<keyword evidence="5" id="KW-1133">Transmembrane helix</keyword>
<organism evidence="10 11">
    <name type="scientific">Aegilops tauschii subsp. strangulata</name>
    <name type="common">Goatgrass</name>
    <dbReference type="NCBI Taxonomy" id="200361"/>
    <lineage>
        <taxon>Eukaryota</taxon>
        <taxon>Viridiplantae</taxon>
        <taxon>Streptophyta</taxon>
        <taxon>Embryophyta</taxon>
        <taxon>Tracheophyta</taxon>
        <taxon>Spermatophyta</taxon>
        <taxon>Magnoliopsida</taxon>
        <taxon>Liliopsida</taxon>
        <taxon>Poales</taxon>
        <taxon>Poaceae</taxon>
        <taxon>BOP clade</taxon>
        <taxon>Pooideae</taxon>
        <taxon>Triticodae</taxon>
        <taxon>Triticeae</taxon>
        <taxon>Triticinae</taxon>
        <taxon>Aegilops</taxon>
    </lineage>
</organism>
<sequence>MLRRCVRDLYPLRSLRRIPRPISSEVQSPTFGQLRRNSTKASQQGSAQKSVPGPKEEPSKSGSKVPKLLLGTLLVGAAGMAAYQAGYIDLQFMDEKLPSTIREQNLTKMYENLKSPFEQKVDQKQTMLDPKNGIVQDTPKGLPAEGIPTAGEQPTPAEEKETETVTQGTLPVQDEHGADTKLPSQDTLSVDIKPNVVNKAAGEVPLGQADKISSTVSPVESSPTTAEVQKDPLGADVGEQKSLAETYLLQEEHDIPKDVVCIPTFKNWTIPTLEEILPIDGEAARNKLMTLNIHISMFTLSIYVVKQSAKETKSDGIVGGVKASDDGKIMLDIIDAIHAAEKKQADTDAYTYSEEKRKLKERYEKELKDTRARELMYAEEAAILDKELKKEKMKAAAAVKELQEKTEQKLMDELQRKDEEASQQVEKVQELAKAELAAALAKEKASQIEQIAEADLNIDALCMAFYARSEEARQSHSVHKLALGTLALEEALSSGSPIRTEVDQLRKSLEGIDKDSLLELALSSLPEDVLKYGSDTRMELKQKFNSLKATIRHFGLIPSGGGGILTHAVAHVASNIKVEEDPSGDGVESLISRVEDLIVGGDLTAATEALTGGLQGTAAEEAAAEWVKQARKCAIAEQTLTLLHSYASSITFT</sequence>
<dbReference type="GO" id="GO:0042407">
    <property type="term" value="P:cristae formation"/>
    <property type="evidence" value="ECO:0007669"/>
    <property type="project" value="TreeGrafter"/>
</dbReference>
<keyword evidence="4" id="KW-0999">Mitochondrion inner membrane</keyword>
<feature type="region of interest" description="Disordered" evidence="9">
    <location>
        <begin position="21"/>
        <end position="64"/>
    </location>
</feature>
<dbReference type="Proteomes" id="UP000015105">
    <property type="component" value="Chromosome 2D"/>
</dbReference>
<evidence type="ECO:0000256" key="8">
    <source>
        <dbReference type="SAM" id="Coils"/>
    </source>
</evidence>
<feature type="compositionally biased region" description="Polar residues" evidence="9">
    <location>
        <begin position="25"/>
        <end position="49"/>
    </location>
</feature>
<keyword evidence="7" id="KW-0472">Membrane</keyword>
<dbReference type="InterPro" id="IPR019133">
    <property type="entry name" value="MIC60"/>
</dbReference>
<evidence type="ECO:0000256" key="2">
    <source>
        <dbReference type="ARBA" id="ARBA00010877"/>
    </source>
</evidence>